<evidence type="ECO:0000313" key="2">
    <source>
        <dbReference type="EMBL" id="OCL08498.1"/>
    </source>
</evidence>
<feature type="region of interest" description="Disordered" evidence="1">
    <location>
        <begin position="1"/>
        <end position="110"/>
    </location>
</feature>
<accession>A0A8E2F1E7</accession>
<keyword evidence="3" id="KW-1185">Reference proteome</keyword>
<feature type="compositionally biased region" description="Low complexity" evidence="1">
    <location>
        <begin position="34"/>
        <end position="49"/>
    </location>
</feature>
<dbReference type="EMBL" id="KV749648">
    <property type="protein sequence ID" value="OCL08498.1"/>
    <property type="molecule type" value="Genomic_DNA"/>
</dbReference>
<feature type="region of interest" description="Disordered" evidence="1">
    <location>
        <begin position="151"/>
        <end position="172"/>
    </location>
</feature>
<evidence type="ECO:0000313" key="3">
    <source>
        <dbReference type="Proteomes" id="UP000250140"/>
    </source>
</evidence>
<reference evidence="2 3" key="1">
    <citation type="journal article" date="2016" name="Nat. Commun.">
        <title>Ectomycorrhizal ecology is imprinted in the genome of the dominant symbiotic fungus Cenococcum geophilum.</title>
        <authorList>
            <consortium name="DOE Joint Genome Institute"/>
            <person name="Peter M."/>
            <person name="Kohler A."/>
            <person name="Ohm R.A."/>
            <person name="Kuo A."/>
            <person name="Krutzmann J."/>
            <person name="Morin E."/>
            <person name="Arend M."/>
            <person name="Barry K.W."/>
            <person name="Binder M."/>
            <person name="Choi C."/>
            <person name="Clum A."/>
            <person name="Copeland A."/>
            <person name="Grisel N."/>
            <person name="Haridas S."/>
            <person name="Kipfer T."/>
            <person name="LaButti K."/>
            <person name="Lindquist E."/>
            <person name="Lipzen A."/>
            <person name="Maire R."/>
            <person name="Meier B."/>
            <person name="Mihaltcheva S."/>
            <person name="Molinier V."/>
            <person name="Murat C."/>
            <person name="Poggeler S."/>
            <person name="Quandt C.A."/>
            <person name="Sperisen C."/>
            <person name="Tritt A."/>
            <person name="Tisserant E."/>
            <person name="Crous P.W."/>
            <person name="Henrissat B."/>
            <person name="Nehls U."/>
            <person name="Egli S."/>
            <person name="Spatafora J.W."/>
            <person name="Grigoriev I.V."/>
            <person name="Martin F.M."/>
        </authorList>
    </citation>
    <scope>NUCLEOTIDE SEQUENCE [LARGE SCALE GENOMIC DNA]</scope>
    <source>
        <strain evidence="2 3">CBS 207.34</strain>
    </source>
</reference>
<organism evidence="2 3">
    <name type="scientific">Glonium stellatum</name>
    <dbReference type="NCBI Taxonomy" id="574774"/>
    <lineage>
        <taxon>Eukaryota</taxon>
        <taxon>Fungi</taxon>
        <taxon>Dikarya</taxon>
        <taxon>Ascomycota</taxon>
        <taxon>Pezizomycotina</taxon>
        <taxon>Dothideomycetes</taxon>
        <taxon>Pleosporomycetidae</taxon>
        <taxon>Gloniales</taxon>
        <taxon>Gloniaceae</taxon>
        <taxon>Glonium</taxon>
    </lineage>
</organism>
<feature type="compositionally biased region" description="Polar residues" evidence="1">
    <location>
        <begin position="72"/>
        <end position="84"/>
    </location>
</feature>
<gene>
    <name evidence="2" type="ORF">AOQ84DRAFT_376713</name>
</gene>
<name>A0A8E2F1E7_9PEZI</name>
<feature type="non-terminal residue" evidence="2">
    <location>
        <position position="317"/>
    </location>
</feature>
<feature type="compositionally biased region" description="Polar residues" evidence="1">
    <location>
        <begin position="94"/>
        <end position="106"/>
    </location>
</feature>
<proteinExistence type="predicted"/>
<dbReference type="OrthoDB" id="10555244at2759"/>
<dbReference type="AlphaFoldDB" id="A0A8E2F1E7"/>
<dbReference type="Proteomes" id="UP000250140">
    <property type="component" value="Unassembled WGS sequence"/>
</dbReference>
<sequence>MHTLSSGQGSRQSAASIETVARREQPDRAVSVRGLSSTSAPLTSATSGSYGITPPTKGSRLSKKQTAESRQLRSGKQISIATTAQEREQHGSRRSTGLTNSLQNIGTLDEERPLMATSSFKHAFRRAQVKTLSNVPFSGLPSSNKTHEILSENQTKAPRSSVTEQHSTNLQDATSQLETIHKRPIRQAGQKTVSASTPILQTVVEDKTVDTQANCSNQPSLTHEDAAMQGATSLQLQPPSCPDSVDALAIHDTVPLATAISTPAPFDLIYGEAERQLRHFSTSSHESPAPNLRTYYRNLFINATTELDSQTRLNLLI</sequence>
<protein>
    <submittedName>
        <fullName evidence="2">Uncharacterized protein</fullName>
    </submittedName>
</protein>
<feature type="compositionally biased region" description="Low complexity" evidence="1">
    <location>
        <begin position="1"/>
        <end position="16"/>
    </location>
</feature>
<evidence type="ECO:0000256" key="1">
    <source>
        <dbReference type="SAM" id="MobiDB-lite"/>
    </source>
</evidence>